<evidence type="ECO:0000256" key="1">
    <source>
        <dbReference type="SAM" id="Phobius"/>
    </source>
</evidence>
<keyword evidence="1" id="KW-0812">Transmembrane</keyword>
<evidence type="ECO:0000313" key="3">
    <source>
        <dbReference type="Proteomes" id="UP000215086"/>
    </source>
</evidence>
<protein>
    <submittedName>
        <fullName evidence="2">Uncharacterized protein</fullName>
    </submittedName>
</protein>
<organism evidence="2 3">
    <name type="scientific">Thermogutta terrifontis</name>
    <dbReference type="NCBI Taxonomy" id="1331910"/>
    <lineage>
        <taxon>Bacteria</taxon>
        <taxon>Pseudomonadati</taxon>
        <taxon>Planctomycetota</taxon>
        <taxon>Planctomycetia</taxon>
        <taxon>Pirellulales</taxon>
        <taxon>Thermoguttaceae</taxon>
        <taxon>Thermogutta</taxon>
    </lineage>
</organism>
<keyword evidence="1" id="KW-0472">Membrane</keyword>
<name>A0A286RJJ7_9BACT</name>
<accession>A0A286RJJ7</accession>
<keyword evidence="1" id="KW-1133">Transmembrane helix</keyword>
<dbReference type="InterPro" id="IPR036259">
    <property type="entry name" value="MFS_trans_sf"/>
</dbReference>
<dbReference type="Proteomes" id="UP000215086">
    <property type="component" value="Chromosome"/>
</dbReference>
<sequence length="88" mass="9435">MPSQEAGDRQTTNPANNYDLAEQLILIRRALRRMAVVMGLLCLAVFLLAASVFGYLVNYFSFDPLLVGGVSAGAAVAGFLVGLFVGRR</sequence>
<proteinExistence type="predicted"/>
<dbReference type="KEGG" id="ttf:THTE_3533"/>
<dbReference type="SUPFAM" id="SSF103473">
    <property type="entry name" value="MFS general substrate transporter"/>
    <property type="match status" value="1"/>
</dbReference>
<keyword evidence="3" id="KW-1185">Reference proteome</keyword>
<dbReference type="AlphaFoldDB" id="A0A286RJJ7"/>
<dbReference type="RefSeq" id="WP_095415994.1">
    <property type="nucleotide sequence ID" value="NZ_CP018477.1"/>
</dbReference>
<gene>
    <name evidence="2" type="ORF">THTE_3533</name>
</gene>
<feature type="transmembrane region" description="Helical" evidence="1">
    <location>
        <begin position="35"/>
        <end position="59"/>
    </location>
</feature>
<evidence type="ECO:0000313" key="2">
    <source>
        <dbReference type="EMBL" id="ASV76134.1"/>
    </source>
</evidence>
<dbReference type="EMBL" id="CP018477">
    <property type="protein sequence ID" value="ASV76134.1"/>
    <property type="molecule type" value="Genomic_DNA"/>
</dbReference>
<feature type="transmembrane region" description="Helical" evidence="1">
    <location>
        <begin position="65"/>
        <end position="85"/>
    </location>
</feature>
<reference evidence="2 3" key="1">
    <citation type="journal article" name="Front. Microbiol.">
        <title>Sugar Metabolism of the First Thermophilic Planctomycete Thermogutta terrifontis: Comparative Genomic and Transcriptomic Approaches.</title>
        <authorList>
            <person name="Elcheninov A.G."/>
            <person name="Menzel P."/>
            <person name="Gudbergsdottir S.R."/>
            <person name="Slesarev A.I."/>
            <person name="Kadnikov V.V."/>
            <person name="Krogh A."/>
            <person name="Bonch-Osmolovskaya E.A."/>
            <person name="Peng X."/>
            <person name="Kublanov I.V."/>
        </authorList>
    </citation>
    <scope>NUCLEOTIDE SEQUENCE [LARGE SCALE GENOMIC DNA]</scope>
    <source>
        <strain evidence="2 3">R1</strain>
    </source>
</reference>